<evidence type="ECO:0000313" key="1">
    <source>
        <dbReference type="EMBL" id="KAI4369398.1"/>
    </source>
</evidence>
<evidence type="ECO:0000313" key="2">
    <source>
        <dbReference type="Proteomes" id="UP001057402"/>
    </source>
</evidence>
<proteinExistence type="predicted"/>
<accession>A0ACB9QT28</accession>
<sequence length="268" mass="29526">MNQSDGGDRKDVSMNIPPTGGLPPSEQFAPLASTFQRRILVGVGSASIVALGANFGGVTSFFLGFSPETGRNLKLDVIYPIKGYSRYVDANQEFEFLYPASWVQDQTLFYRAVGKAEYERGLDPPPLNDLNKRRRNVNEPSIAFGPPGTTGELNVSVIISTVPMDFSIEAFGSPRDIGEAIVKTIVGSSRRSDVTGSLIDSTVRQDSSNNVKYFTLEFKVDSPEFRRHNVAVCCVNKGKLYTLNAQAPESEWQKVRMDFYNIADSFAL</sequence>
<name>A0ACB9QT28_9MYRT</name>
<protein>
    <submittedName>
        <fullName evidence="1">Uncharacterized protein</fullName>
    </submittedName>
</protein>
<dbReference type="EMBL" id="CM042884">
    <property type="protein sequence ID" value="KAI4369398.1"/>
    <property type="molecule type" value="Genomic_DNA"/>
</dbReference>
<keyword evidence="2" id="KW-1185">Reference proteome</keyword>
<reference evidence="2" key="1">
    <citation type="journal article" date="2023" name="Front. Plant Sci.">
        <title>Chromosomal-level genome assembly of Melastoma candidum provides insights into trichome evolution.</title>
        <authorList>
            <person name="Zhong Y."/>
            <person name="Wu W."/>
            <person name="Sun C."/>
            <person name="Zou P."/>
            <person name="Liu Y."/>
            <person name="Dai S."/>
            <person name="Zhou R."/>
        </authorList>
    </citation>
    <scope>NUCLEOTIDE SEQUENCE [LARGE SCALE GENOMIC DNA]</scope>
</reference>
<gene>
    <name evidence="1" type="ORF">MLD38_017840</name>
</gene>
<comment type="caution">
    <text evidence="1">The sequence shown here is derived from an EMBL/GenBank/DDBJ whole genome shotgun (WGS) entry which is preliminary data.</text>
</comment>
<organism evidence="1 2">
    <name type="scientific">Melastoma candidum</name>
    <dbReference type="NCBI Taxonomy" id="119954"/>
    <lineage>
        <taxon>Eukaryota</taxon>
        <taxon>Viridiplantae</taxon>
        <taxon>Streptophyta</taxon>
        <taxon>Embryophyta</taxon>
        <taxon>Tracheophyta</taxon>
        <taxon>Spermatophyta</taxon>
        <taxon>Magnoliopsida</taxon>
        <taxon>eudicotyledons</taxon>
        <taxon>Gunneridae</taxon>
        <taxon>Pentapetalae</taxon>
        <taxon>rosids</taxon>
        <taxon>malvids</taxon>
        <taxon>Myrtales</taxon>
        <taxon>Melastomataceae</taxon>
        <taxon>Melastomatoideae</taxon>
        <taxon>Melastomateae</taxon>
        <taxon>Melastoma</taxon>
    </lineage>
</organism>
<dbReference type="Proteomes" id="UP001057402">
    <property type="component" value="Chromosome 5"/>
</dbReference>